<keyword evidence="1" id="KW-1133">Transmembrane helix</keyword>
<gene>
    <name evidence="2" type="ORF">FOB82_10625</name>
</gene>
<evidence type="ECO:0000313" key="2">
    <source>
        <dbReference type="EMBL" id="QGS35319.1"/>
    </source>
</evidence>
<protein>
    <recommendedName>
        <fullName evidence="4">Holin</fullName>
    </recommendedName>
</protein>
<evidence type="ECO:0008006" key="4">
    <source>
        <dbReference type="Google" id="ProtNLM"/>
    </source>
</evidence>
<dbReference type="AlphaFoldDB" id="A0A6B8TKC4"/>
<name>A0A6B8TKC4_9CORY</name>
<reference evidence="2 3" key="1">
    <citation type="submission" date="2019-11" db="EMBL/GenBank/DDBJ databases">
        <title>FDA dAtabase for Regulatory Grade micrObial Sequences (FDA-ARGOS): Supporting development and validation of Infectious Disease Dx tests.</title>
        <authorList>
            <person name="Kerrigan L."/>
            <person name="Long C."/>
            <person name="Tallon L."/>
            <person name="Sadzewicz L."/>
            <person name="Vavikolanu K."/>
            <person name="Mehta A."/>
            <person name="Aluvathingal J."/>
            <person name="Nadendla S."/>
            <person name="Yan Y."/>
            <person name="Sichtig H."/>
        </authorList>
    </citation>
    <scope>NUCLEOTIDE SEQUENCE [LARGE SCALE GENOMIC DNA]</scope>
    <source>
        <strain evidence="2 3">FDAARGOS_674</strain>
    </source>
</reference>
<accession>A0A6B8TKC4</accession>
<proteinExistence type="predicted"/>
<organism evidence="2 3">
    <name type="scientific">Corynebacterium xerosis</name>
    <dbReference type="NCBI Taxonomy" id="1725"/>
    <lineage>
        <taxon>Bacteria</taxon>
        <taxon>Bacillati</taxon>
        <taxon>Actinomycetota</taxon>
        <taxon>Actinomycetes</taxon>
        <taxon>Mycobacteriales</taxon>
        <taxon>Corynebacteriaceae</taxon>
        <taxon>Corynebacterium</taxon>
    </lineage>
</organism>
<dbReference type="EMBL" id="CP046322">
    <property type="protein sequence ID" value="QGS35319.1"/>
    <property type="molecule type" value="Genomic_DNA"/>
</dbReference>
<feature type="transmembrane region" description="Helical" evidence="1">
    <location>
        <begin position="43"/>
        <end position="62"/>
    </location>
</feature>
<keyword evidence="1" id="KW-0812">Transmembrane</keyword>
<dbReference type="RefSeq" id="WP_155870253.1">
    <property type="nucleotide sequence ID" value="NZ_CP046322.1"/>
</dbReference>
<evidence type="ECO:0000256" key="1">
    <source>
        <dbReference type="SAM" id="Phobius"/>
    </source>
</evidence>
<dbReference type="KEGG" id="cxe:FOB82_10625"/>
<dbReference type="Proteomes" id="UP000426857">
    <property type="component" value="Chromosome"/>
</dbReference>
<sequence>MKNLTNPPVLRLAAYVVAGIIGIVMVVAGRIDAAGLEEWVTSAQTSLGTLLTLVAALAGANIDRTGSAPRVDVADLPTVREAVADALADASERVDTAKHRLEDRVNVNIQESADPRELLADLQRRIDATRTGREPVPVHRRAED</sequence>
<keyword evidence="1" id="KW-0472">Membrane</keyword>
<evidence type="ECO:0000313" key="3">
    <source>
        <dbReference type="Proteomes" id="UP000426857"/>
    </source>
</evidence>
<feature type="transmembrane region" description="Helical" evidence="1">
    <location>
        <begin position="12"/>
        <end position="31"/>
    </location>
</feature>